<proteinExistence type="predicted"/>
<feature type="transmembrane region" description="Helical" evidence="1">
    <location>
        <begin position="20"/>
        <end position="38"/>
    </location>
</feature>
<keyword evidence="1" id="KW-0472">Membrane</keyword>
<name>A0ABW2V692_9BACL</name>
<dbReference type="RefSeq" id="WP_138789133.1">
    <property type="nucleotide sequence ID" value="NZ_JBHTGQ010000028.1"/>
</dbReference>
<sequence length="74" mass="8132">MVSTVKSAWKSFWSEEDGMGTLEIILILAVLVILAIAFRKWMMKWAGDLFGNTNQKIDEFKSGPDAIAPGASTP</sequence>
<dbReference type="InterPro" id="IPR031564">
    <property type="entry name" value="Flp1-like"/>
</dbReference>
<evidence type="ECO:0000259" key="2">
    <source>
        <dbReference type="Pfam" id="PF16982"/>
    </source>
</evidence>
<organism evidence="3 4">
    <name type="scientific">Paenibacillus thermoaerophilus</name>
    <dbReference type="NCBI Taxonomy" id="1215385"/>
    <lineage>
        <taxon>Bacteria</taxon>
        <taxon>Bacillati</taxon>
        <taxon>Bacillota</taxon>
        <taxon>Bacilli</taxon>
        <taxon>Bacillales</taxon>
        <taxon>Paenibacillaceae</taxon>
        <taxon>Paenibacillus</taxon>
    </lineage>
</organism>
<keyword evidence="1" id="KW-0812">Transmembrane</keyword>
<keyword evidence="1" id="KW-1133">Transmembrane helix</keyword>
<evidence type="ECO:0000313" key="4">
    <source>
        <dbReference type="Proteomes" id="UP001596528"/>
    </source>
</evidence>
<evidence type="ECO:0000256" key="1">
    <source>
        <dbReference type="SAM" id="Phobius"/>
    </source>
</evidence>
<dbReference type="EMBL" id="JBHTGQ010000028">
    <property type="protein sequence ID" value="MFC7750783.1"/>
    <property type="molecule type" value="Genomic_DNA"/>
</dbReference>
<feature type="domain" description="Putative Flagellin Flp1-like" evidence="2">
    <location>
        <begin position="12"/>
        <end position="57"/>
    </location>
</feature>
<gene>
    <name evidence="3" type="ORF">ACFQWB_12720</name>
</gene>
<dbReference type="Pfam" id="PF16982">
    <property type="entry name" value="Flp1_like"/>
    <property type="match status" value="1"/>
</dbReference>
<comment type="caution">
    <text evidence="3">The sequence shown here is derived from an EMBL/GenBank/DDBJ whole genome shotgun (WGS) entry which is preliminary data.</text>
</comment>
<protein>
    <submittedName>
        <fullName evidence="3">Flp1 family type IVb pilin</fullName>
    </submittedName>
</protein>
<dbReference type="Proteomes" id="UP001596528">
    <property type="component" value="Unassembled WGS sequence"/>
</dbReference>
<keyword evidence="4" id="KW-1185">Reference proteome</keyword>
<reference evidence="4" key="1">
    <citation type="journal article" date="2019" name="Int. J. Syst. Evol. Microbiol.">
        <title>The Global Catalogue of Microorganisms (GCM) 10K type strain sequencing project: providing services to taxonomists for standard genome sequencing and annotation.</title>
        <authorList>
            <consortium name="The Broad Institute Genomics Platform"/>
            <consortium name="The Broad Institute Genome Sequencing Center for Infectious Disease"/>
            <person name="Wu L."/>
            <person name="Ma J."/>
        </authorList>
    </citation>
    <scope>NUCLEOTIDE SEQUENCE [LARGE SCALE GENOMIC DNA]</scope>
    <source>
        <strain evidence="4">JCM 18657</strain>
    </source>
</reference>
<accession>A0ABW2V692</accession>
<evidence type="ECO:0000313" key="3">
    <source>
        <dbReference type="EMBL" id="MFC7750783.1"/>
    </source>
</evidence>